<feature type="transmembrane region" description="Helical" evidence="5">
    <location>
        <begin position="79"/>
        <end position="105"/>
    </location>
</feature>
<feature type="transmembrane region" description="Helical" evidence="5">
    <location>
        <begin position="125"/>
        <end position="146"/>
    </location>
</feature>
<evidence type="ECO:0000313" key="7">
    <source>
        <dbReference type="Proteomes" id="UP000230709"/>
    </source>
</evidence>
<protein>
    <submittedName>
        <fullName evidence="6">MAPEG family protein</fullName>
    </submittedName>
</protein>
<dbReference type="AlphaFoldDB" id="A0A2D2D4D0"/>
<evidence type="ECO:0000313" key="6">
    <source>
        <dbReference type="EMBL" id="ATQ69881.1"/>
    </source>
</evidence>
<dbReference type="Proteomes" id="UP000230709">
    <property type="component" value="Chromosome"/>
</dbReference>
<proteinExistence type="predicted"/>
<dbReference type="InterPro" id="IPR023352">
    <property type="entry name" value="MAPEG-like_dom_sf"/>
</dbReference>
<reference evidence="7" key="1">
    <citation type="submission" date="2017-10" db="EMBL/GenBank/DDBJ databases">
        <title>Completed PacBio SMRT sequence of Methylosinus trichosporium OB3b reveals presence of a third large plasmid.</title>
        <authorList>
            <person name="Charles T.C."/>
            <person name="Lynch M.D.J."/>
            <person name="Heil J.R."/>
            <person name="Cheng J."/>
        </authorList>
    </citation>
    <scope>NUCLEOTIDE SEQUENCE [LARGE SCALE GENOMIC DNA]</scope>
    <source>
        <strain evidence="7">OB3b</strain>
    </source>
</reference>
<keyword evidence="2 5" id="KW-0812">Transmembrane</keyword>
<keyword evidence="4 5" id="KW-0472">Membrane</keyword>
<dbReference type="Pfam" id="PF01124">
    <property type="entry name" value="MAPEG"/>
    <property type="match status" value="1"/>
</dbReference>
<dbReference type="GO" id="GO:0016020">
    <property type="term" value="C:membrane"/>
    <property type="evidence" value="ECO:0007669"/>
    <property type="project" value="UniProtKB-SubCell"/>
</dbReference>
<comment type="subcellular location">
    <subcellularLocation>
        <location evidence="1">Membrane</location>
    </subcellularLocation>
</comment>
<keyword evidence="3 5" id="KW-1133">Transmembrane helix</keyword>
<dbReference type="STRING" id="595536.GCA_000178815_01228"/>
<evidence type="ECO:0000256" key="3">
    <source>
        <dbReference type="ARBA" id="ARBA00022989"/>
    </source>
</evidence>
<sequence length="147" mass="16800">MNSWRKTLRHSPLLAPIIALVLWTFVMWAWLYTTRIPALRKARAKLDPQQTKEEFNAQIPAPTRWKADNYNHLHEQPTLFYAVALTLAMLGADGLVDIALAWSYVALRISHSLVQSTTNIIMRRFVLFVMASLVLFALTIRAALLVL</sequence>
<dbReference type="EMBL" id="CP023737">
    <property type="protein sequence ID" value="ATQ69881.1"/>
    <property type="molecule type" value="Genomic_DNA"/>
</dbReference>
<name>A0A2D2D4D0_METT3</name>
<gene>
    <name evidence="6" type="ORF">CQW49_19825</name>
</gene>
<evidence type="ECO:0000256" key="4">
    <source>
        <dbReference type="ARBA" id="ARBA00023136"/>
    </source>
</evidence>
<organism evidence="6 7">
    <name type="scientific">Methylosinus trichosporium (strain ATCC 35070 / NCIMB 11131 / UNIQEM 75 / OB3b)</name>
    <dbReference type="NCBI Taxonomy" id="595536"/>
    <lineage>
        <taxon>Bacteria</taxon>
        <taxon>Pseudomonadati</taxon>
        <taxon>Pseudomonadota</taxon>
        <taxon>Alphaproteobacteria</taxon>
        <taxon>Hyphomicrobiales</taxon>
        <taxon>Methylocystaceae</taxon>
        <taxon>Methylosinus</taxon>
    </lineage>
</organism>
<evidence type="ECO:0000256" key="5">
    <source>
        <dbReference type="SAM" id="Phobius"/>
    </source>
</evidence>
<dbReference type="SUPFAM" id="SSF161084">
    <property type="entry name" value="MAPEG domain-like"/>
    <property type="match status" value="1"/>
</dbReference>
<keyword evidence="7" id="KW-1185">Reference proteome</keyword>
<dbReference type="Gene3D" id="1.20.120.550">
    <property type="entry name" value="Membrane associated eicosanoid/glutathione metabolism-like domain"/>
    <property type="match status" value="1"/>
</dbReference>
<dbReference type="KEGG" id="mtw:CQW49_19825"/>
<accession>A0A2D2D4D0</accession>
<evidence type="ECO:0000256" key="2">
    <source>
        <dbReference type="ARBA" id="ARBA00022692"/>
    </source>
</evidence>
<evidence type="ECO:0000256" key="1">
    <source>
        <dbReference type="ARBA" id="ARBA00004370"/>
    </source>
</evidence>
<dbReference type="InterPro" id="IPR001129">
    <property type="entry name" value="Membr-assoc_MAPEG"/>
</dbReference>
<feature type="transmembrane region" description="Helical" evidence="5">
    <location>
        <begin position="12"/>
        <end position="31"/>
    </location>
</feature>